<dbReference type="RefSeq" id="WP_020374477.1">
    <property type="nucleotide sequence ID" value="NZ_MDZD01000018.1"/>
</dbReference>
<dbReference type="AlphaFoldDB" id="A0A1R0IPX7"/>
<evidence type="ECO:0000256" key="1">
    <source>
        <dbReference type="ARBA" id="ARBA00023267"/>
    </source>
</evidence>
<dbReference type="NCBIfam" id="NF006079">
    <property type="entry name" value="PRK08225.1"/>
    <property type="match status" value="1"/>
</dbReference>
<dbReference type="Gene3D" id="2.40.50.100">
    <property type="match status" value="1"/>
</dbReference>
<keyword evidence="3" id="KW-0436">Ligase</keyword>
<evidence type="ECO:0000313" key="3">
    <source>
        <dbReference type="EMBL" id="PSR27183.1"/>
    </source>
</evidence>
<protein>
    <submittedName>
        <fullName evidence="3">Acetyl-CoA carboxylase biotin carboxyl carrier protein subunit</fullName>
        <ecNumber evidence="3">6.4.1.2</ecNumber>
    </submittedName>
</protein>
<dbReference type="PROSITE" id="PS50968">
    <property type="entry name" value="BIOTINYL_LIPOYL"/>
    <property type="match status" value="1"/>
</dbReference>
<gene>
    <name evidence="3" type="ORF">C7B47_08950</name>
</gene>
<accession>A0A1R0IPX7</accession>
<feature type="domain" description="Lipoyl-binding" evidence="2">
    <location>
        <begin position="1"/>
        <end position="70"/>
    </location>
</feature>
<dbReference type="InterPro" id="IPR011053">
    <property type="entry name" value="Single_hybrid_motif"/>
</dbReference>
<evidence type="ECO:0000259" key="2">
    <source>
        <dbReference type="PROSITE" id="PS50968"/>
    </source>
</evidence>
<dbReference type="SUPFAM" id="SSF51230">
    <property type="entry name" value="Single hybrid motif"/>
    <property type="match status" value="1"/>
</dbReference>
<dbReference type="Pfam" id="PF00364">
    <property type="entry name" value="Biotin_lipoyl"/>
    <property type="match status" value="1"/>
</dbReference>
<dbReference type="InterPro" id="IPR050709">
    <property type="entry name" value="Biotin_Carboxyl_Carrier/Decarb"/>
</dbReference>
<dbReference type="EC" id="6.4.1.2" evidence="3"/>
<reference evidence="3 4" key="1">
    <citation type="journal article" date="2014" name="BMC Genomics">
        <title>Comparison of environmental and isolate Sulfobacillus genomes reveals diverse carbon, sulfur, nitrogen, and hydrogen metabolisms.</title>
        <authorList>
            <person name="Justice N.B."/>
            <person name="Norman A."/>
            <person name="Brown C.T."/>
            <person name="Singh A."/>
            <person name="Thomas B.C."/>
            <person name="Banfield J.F."/>
        </authorList>
    </citation>
    <scope>NUCLEOTIDE SEQUENCE [LARGE SCALE GENOMIC DNA]</scope>
    <source>
        <strain evidence="3">AMDSBA5</strain>
    </source>
</reference>
<dbReference type="PANTHER" id="PTHR45266:SF3">
    <property type="entry name" value="OXALOACETATE DECARBOXYLASE ALPHA CHAIN"/>
    <property type="match status" value="1"/>
</dbReference>
<dbReference type="Proteomes" id="UP000242705">
    <property type="component" value="Unassembled WGS sequence"/>
</dbReference>
<dbReference type="EMBL" id="PXYX01000015">
    <property type="protein sequence ID" value="PSR27183.1"/>
    <property type="molecule type" value="Genomic_DNA"/>
</dbReference>
<evidence type="ECO:0000313" key="4">
    <source>
        <dbReference type="Proteomes" id="UP000242705"/>
    </source>
</evidence>
<dbReference type="PANTHER" id="PTHR45266">
    <property type="entry name" value="OXALOACETATE DECARBOXYLASE ALPHA CHAIN"/>
    <property type="match status" value="1"/>
</dbReference>
<proteinExistence type="predicted"/>
<dbReference type="InterPro" id="IPR000089">
    <property type="entry name" value="Biotin_lipoyl"/>
</dbReference>
<dbReference type="CDD" id="cd06850">
    <property type="entry name" value="biotinyl_domain"/>
    <property type="match status" value="1"/>
</dbReference>
<organism evidence="3 4">
    <name type="scientific">Sulfobacillus thermosulfidooxidans</name>
    <dbReference type="NCBI Taxonomy" id="28034"/>
    <lineage>
        <taxon>Bacteria</taxon>
        <taxon>Bacillati</taxon>
        <taxon>Bacillota</taxon>
        <taxon>Clostridia</taxon>
        <taxon>Eubacteriales</taxon>
        <taxon>Clostridiales Family XVII. Incertae Sedis</taxon>
        <taxon>Sulfobacillus</taxon>
    </lineage>
</organism>
<keyword evidence="1" id="KW-0092">Biotin</keyword>
<name>A0A1R0IPX7_SULTH</name>
<dbReference type="GO" id="GO:0003989">
    <property type="term" value="F:acetyl-CoA carboxylase activity"/>
    <property type="evidence" value="ECO:0007669"/>
    <property type="project" value="UniProtKB-EC"/>
</dbReference>
<comment type="caution">
    <text evidence="3">The sequence shown here is derived from an EMBL/GenBank/DDBJ whole genome shotgun (WGS) entry which is preliminary data.</text>
</comment>
<sequence length="73" mass="7892">MTKIVASLAGTVFKILVAPGDVISPGQEVVRLESMKMEIPIEAEIGGRVKDVVVHEGDFVNESDPLIILDDEM</sequence>